<gene>
    <name evidence="1" type="ORF">GENT5_07840</name>
</gene>
<dbReference type="InterPro" id="IPR007351">
    <property type="entry name" value="YjbR"/>
</dbReference>
<dbReference type="Proteomes" id="UP001319867">
    <property type="component" value="Chromosome"/>
</dbReference>
<evidence type="ECO:0000313" key="2">
    <source>
        <dbReference type="Proteomes" id="UP001319867"/>
    </source>
</evidence>
<evidence type="ECO:0000313" key="1">
    <source>
        <dbReference type="EMBL" id="BDB54479.1"/>
    </source>
</evidence>
<dbReference type="SUPFAM" id="SSF142906">
    <property type="entry name" value="YjbR-like"/>
    <property type="match status" value="1"/>
</dbReference>
<name>A0ABM7V4K0_9FLAO</name>
<organism evidence="1 2">
    <name type="scientific">Flavobacterium ammoniigenes</name>
    <dbReference type="NCBI Taxonomy" id="1751095"/>
    <lineage>
        <taxon>Bacteria</taxon>
        <taxon>Pseudomonadati</taxon>
        <taxon>Bacteroidota</taxon>
        <taxon>Flavobacteriia</taxon>
        <taxon>Flavobacteriales</taxon>
        <taxon>Flavobacteriaceae</taxon>
        <taxon>Flavobacterium</taxon>
    </lineage>
</organism>
<dbReference type="RefSeq" id="WP_229318214.1">
    <property type="nucleotide sequence ID" value="NZ_AP025184.1"/>
</dbReference>
<proteinExistence type="predicted"/>
<protein>
    <recommendedName>
        <fullName evidence="3">MmcQ/YjbR family DNA-binding protein</fullName>
    </recommendedName>
</protein>
<accession>A0ABM7V4K0</accession>
<dbReference type="Gene3D" id="3.90.1150.30">
    <property type="match status" value="1"/>
</dbReference>
<dbReference type="Pfam" id="PF04237">
    <property type="entry name" value="YjbR"/>
    <property type="match status" value="1"/>
</dbReference>
<dbReference type="PANTHER" id="PTHR35145">
    <property type="entry name" value="CYTOPLASMIC PROTEIN-RELATED"/>
    <property type="match status" value="1"/>
</dbReference>
<evidence type="ECO:0008006" key="3">
    <source>
        <dbReference type="Google" id="ProtNLM"/>
    </source>
</evidence>
<keyword evidence="2" id="KW-1185">Reference proteome</keyword>
<sequence>MNLDYFYEFCLSKKGVTEHFPFNEDTLVLKVGGKMFLLSSLSSWENGSPQVNLKCDPERAQELRAEYDGIQPGYHMSKKHWNTISINKDVSDALVKELIDHSYELVFTSLPNKIKNEILTIEN</sequence>
<reference evidence="1 2" key="1">
    <citation type="journal article" date="2022" name="Int. J. Syst. Evol. Microbiol.">
        <title>Flavobacterium ammonificans sp. nov. and Flavobacterium ammoniigenes sp. nov., ammonifying bacteria isolated from surface river water.</title>
        <authorList>
            <person name="Watanabe K."/>
            <person name="Kitamura T."/>
            <person name="Ogata Y."/>
            <person name="Shindo C."/>
            <person name="Suda W."/>
        </authorList>
    </citation>
    <scope>NUCLEOTIDE SEQUENCE [LARGE SCALE GENOMIC DNA]</scope>
    <source>
        <strain evidence="1 2">GENT5</strain>
    </source>
</reference>
<dbReference type="EMBL" id="AP025184">
    <property type="protein sequence ID" value="BDB54479.1"/>
    <property type="molecule type" value="Genomic_DNA"/>
</dbReference>
<dbReference type="PANTHER" id="PTHR35145:SF1">
    <property type="entry name" value="CYTOPLASMIC PROTEIN"/>
    <property type="match status" value="1"/>
</dbReference>
<dbReference type="InterPro" id="IPR038056">
    <property type="entry name" value="YjbR-like_sf"/>
</dbReference>
<dbReference type="InterPro" id="IPR058532">
    <property type="entry name" value="YjbR/MT2646/Rv2570-like"/>
</dbReference>
<reference evidence="1 2" key="2">
    <citation type="journal article" date="2022" name="Microorganisms">
        <title>Complete Genome Sequences of Two Flavobacterium ammonificans Strains and a Flavobacterium ammoniigenes Strain of Ammonifying Bacterioplankton Isolated from Surface River Water.</title>
        <authorList>
            <person name="Suda W."/>
            <person name="Ogata Y."/>
            <person name="Shindo C."/>
            <person name="Watanabe K."/>
        </authorList>
    </citation>
    <scope>NUCLEOTIDE SEQUENCE [LARGE SCALE GENOMIC DNA]</scope>
    <source>
        <strain evidence="1 2">GENT5</strain>
    </source>
</reference>